<evidence type="ECO:0000313" key="1">
    <source>
        <dbReference type="EMBL" id="CAE8629658.1"/>
    </source>
</evidence>
<comment type="caution">
    <text evidence="1">The sequence shown here is derived from an EMBL/GenBank/DDBJ whole genome shotgun (WGS) entry which is preliminary data.</text>
</comment>
<evidence type="ECO:0000313" key="2">
    <source>
        <dbReference type="Proteomes" id="UP000654075"/>
    </source>
</evidence>
<reference evidence="1" key="1">
    <citation type="submission" date="2021-02" db="EMBL/GenBank/DDBJ databases">
        <authorList>
            <person name="Dougan E. K."/>
            <person name="Rhodes N."/>
            <person name="Thang M."/>
            <person name="Chan C."/>
        </authorList>
    </citation>
    <scope>NUCLEOTIDE SEQUENCE</scope>
</reference>
<sequence>MQFLSWDNAAPFLALCVGLLYQRILYPYFSTETSDSEKPIHPTNQSSDIISDIETLRATNLQSLDDEFAKSLEKAVRHLNYVYRGGGYWSYEFALSNEFGKGLNEQHRWLESCPEAAQRGDSSCANIELATAASLAQYLAEESRSGEQGEQGVSAISRRAFQNVVGALKALAPGPHRGGQHSERLGLQLSEGKRQGDQVLMGWVLSDTGSSNYVASYMAFASSAAAAMANATAATSFIIGNTSQNQSNERWTRAAAHQAFFLPPETMTSTRYTCGFPALGLLYLARFLGREDLAAKGLGLVQNDVRRFQIDEAMDQTSPEFERLIRPLLGRRQFKEIEGNFLRDLQQLHAEKRESVKLDDAGLCISALLEARRLRQIFRAGQTAQFSFAAPGVASGKWRSAAALAAAALGPLGALAGPQQTLQNLVSDECFGDGVSIPCIKFTLVFSAFWSLRLCEGRLPTHRLQSPGPSLLCRPNQDAPRLSQLGRLRMPQDSHILEGDEPGRSIGYIPEGFLANQYMFFPDAFSAQIVLGEGRYELFELCINRSQELAIYPTIDRASQILCVEGPDANGRGRRWLIDGRDAQVPAGTVFHVTFKWGQDRKELSWNQVSETRLGMALPHRHTYYVVGSFSHPERRLTALSLADDGSDSWEGAFRIGPKGHEEFQFLRDGDLQQAVYPAMPKAASGNDSASWTTLASLARGPDELGKNRHFLVRGVPGEQV</sequence>
<name>A0A813GV84_POLGL</name>
<gene>
    <name evidence="1" type="ORF">PGLA1383_LOCUS46085</name>
</gene>
<accession>A0A813GV84</accession>
<protein>
    <submittedName>
        <fullName evidence="1">Uncharacterized protein</fullName>
    </submittedName>
</protein>
<keyword evidence="2" id="KW-1185">Reference proteome</keyword>
<dbReference type="AlphaFoldDB" id="A0A813GV84"/>
<dbReference type="Proteomes" id="UP000654075">
    <property type="component" value="Unassembled WGS sequence"/>
</dbReference>
<proteinExistence type="predicted"/>
<dbReference type="EMBL" id="CAJNNV010029680">
    <property type="protein sequence ID" value="CAE8629658.1"/>
    <property type="molecule type" value="Genomic_DNA"/>
</dbReference>
<organism evidence="1 2">
    <name type="scientific">Polarella glacialis</name>
    <name type="common">Dinoflagellate</name>
    <dbReference type="NCBI Taxonomy" id="89957"/>
    <lineage>
        <taxon>Eukaryota</taxon>
        <taxon>Sar</taxon>
        <taxon>Alveolata</taxon>
        <taxon>Dinophyceae</taxon>
        <taxon>Suessiales</taxon>
        <taxon>Suessiaceae</taxon>
        <taxon>Polarella</taxon>
    </lineage>
</organism>